<organism evidence="2">
    <name type="scientific">viral metagenome</name>
    <dbReference type="NCBI Taxonomy" id="1070528"/>
    <lineage>
        <taxon>unclassified sequences</taxon>
        <taxon>metagenomes</taxon>
        <taxon>organismal metagenomes</taxon>
    </lineage>
</organism>
<dbReference type="InterPro" id="IPR036465">
    <property type="entry name" value="vWFA_dom_sf"/>
</dbReference>
<sequence>MTETTRKAADIVGVLDCSGSMDTMGSEPPQAWNNFICDQQKVGGDESHASFYTFNENVTTVYTNVLLKDVQEYKNYVANGCTALYDAIRLAVKNQLATGRDKNVVFVIITDGLDNSSDGPTDKEFRTSKQEVAHLLAKMEKENNWQVVYLAADQDAFSVGSGYGAKAQKCANFGKCRGGLLTAMRQLSATASAYRATSRHVDVPDEIDLTK</sequence>
<evidence type="ECO:0000259" key="1">
    <source>
        <dbReference type="Pfam" id="PF00092"/>
    </source>
</evidence>
<name>A0A6C0EK52_9ZZZZ</name>
<dbReference type="AlphaFoldDB" id="A0A6C0EK52"/>
<feature type="domain" description="VWFA" evidence="1">
    <location>
        <begin position="10"/>
        <end position="120"/>
    </location>
</feature>
<evidence type="ECO:0000313" key="2">
    <source>
        <dbReference type="EMBL" id="QHT29554.1"/>
    </source>
</evidence>
<protein>
    <recommendedName>
        <fullName evidence="1">VWFA domain-containing protein</fullName>
    </recommendedName>
</protein>
<dbReference type="SUPFAM" id="SSF53300">
    <property type="entry name" value="vWA-like"/>
    <property type="match status" value="1"/>
</dbReference>
<dbReference type="InterPro" id="IPR002035">
    <property type="entry name" value="VWF_A"/>
</dbReference>
<dbReference type="CDD" id="cd00198">
    <property type="entry name" value="vWFA"/>
    <property type="match status" value="1"/>
</dbReference>
<accession>A0A6C0EK52</accession>
<dbReference type="Gene3D" id="3.40.50.410">
    <property type="entry name" value="von Willebrand factor, type A domain"/>
    <property type="match status" value="1"/>
</dbReference>
<proteinExistence type="predicted"/>
<dbReference type="EMBL" id="MN738878">
    <property type="protein sequence ID" value="QHT29554.1"/>
    <property type="molecule type" value="Genomic_DNA"/>
</dbReference>
<reference evidence="2" key="1">
    <citation type="journal article" date="2020" name="Nature">
        <title>Giant virus diversity and host interactions through global metagenomics.</title>
        <authorList>
            <person name="Schulz F."/>
            <person name="Roux S."/>
            <person name="Paez-Espino D."/>
            <person name="Jungbluth S."/>
            <person name="Walsh D.A."/>
            <person name="Denef V.J."/>
            <person name="McMahon K.D."/>
            <person name="Konstantinidis K.T."/>
            <person name="Eloe-Fadrosh E.A."/>
            <person name="Kyrpides N.C."/>
            <person name="Woyke T."/>
        </authorList>
    </citation>
    <scope>NUCLEOTIDE SEQUENCE</scope>
    <source>
        <strain evidence="2">GVMAG-M-3300005589-24</strain>
    </source>
</reference>
<dbReference type="Pfam" id="PF00092">
    <property type="entry name" value="VWA"/>
    <property type="match status" value="1"/>
</dbReference>